<sequence length="111" mass="12342">MSRQDFFFVMLLLCFLSKSSKAYLPTIRPHRILRPQARLFSTPDDLTKLTIPELKAMLRSRSLKLSGKKSELIDRLTCTSSSSSSSSAPISISISDSLPNTNSIFINACKS</sequence>
<comment type="caution">
    <text evidence="4">The sequence shown here is derived from an EMBL/GenBank/DDBJ whole genome shotgun (WGS) entry which is preliminary data.</text>
</comment>
<dbReference type="EMBL" id="BRXX01000474">
    <property type="protein sequence ID" value="GMI13661.1"/>
    <property type="molecule type" value="Genomic_DNA"/>
</dbReference>
<dbReference type="InterPro" id="IPR003034">
    <property type="entry name" value="SAP_dom"/>
</dbReference>
<feature type="region of interest" description="Disordered" evidence="1">
    <location>
        <begin position="79"/>
        <end position="100"/>
    </location>
</feature>
<dbReference type="Proteomes" id="UP001165160">
    <property type="component" value="Unassembled WGS sequence"/>
</dbReference>
<dbReference type="AlphaFoldDB" id="A0A9W7FKH5"/>
<feature type="domain" description="SAP" evidence="3">
    <location>
        <begin position="46"/>
        <end position="80"/>
    </location>
</feature>
<keyword evidence="5" id="KW-1185">Reference proteome</keyword>
<protein>
    <recommendedName>
        <fullName evidence="3">SAP domain-containing protein</fullName>
    </recommendedName>
</protein>
<gene>
    <name evidence="4" type="ORF">TrVE_jg13837</name>
</gene>
<dbReference type="PROSITE" id="PS50800">
    <property type="entry name" value="SAP"/>
    <property type="match status" value="1"/>
</dbReference>
<name>A0A9W7FKH5_9STRA</name>
<feature type="signal peptide" evidence="2">
    <location>
        <begin position="1"/>
        <end position="22"/>
    </location>
</feature>
<feature type="chain" id="PRO_5040882481" description="SAP domain-containing protein" evidence="2">
    <location>
        <begin position="23"/>
        <end position="111"/>
    </location>
</feature>
<reference evidence="5" key="1">
    <citation type="journal article" date="2023" name="Commun. Biol.">
        <title>Genome analysis of Parmales, the sister group of diatoms, reveals the evolutionary specialization of diatoms from phago-mixotrophs to photoautotrophs.</title>
        <authorList>
            <person name="Ban H."/>
            <person name="Sato S."/>
            <person name="Yoshikawa S."/>
            <person name="Yamada K."/>
            <person name="Nakamura Y."/>
            <person name="Ichinomiya M."/>
            <person name="Sato N."/>
            <person name="Blanc-Mathieu R."/>
            <person name="Endo H."/>
            <person name="Kuwata A."/>
            <person name="Ogata H."/>
        </authorList>
    </citation>
    <scope>NUCLEOTIDE SEQUENCE [LARGE SCALE GENOMIC DNA]</scope>
    <source>
        <strain evidence="5">NIES 3699</strain>
    </source>
</reference>
<evidence type="ECO:0000313" key="4">
    <source>
        <dbReference type="EMBL" id="GMI13661.1"/>
    </source>
</evidence>
<dbReference type="InterPro" id="IPR036361">
    <property type="entry name" value="SAP_dom_sf"/>
</dbReference>
<dbReference type="SMART" id="SM00513">
    <property type="entry name" value="SAP"/>
    <property type="match status" value="1"/>
</dbReference>
<evidence type="ECO:0000256" key="1">
    <source>
        <dbReference type="SAM" id="MobiDB-lite"/>
    </source>
</evidence>
<dbReference type="Pfam" id="PF02037">
    <property type="entry name" value="SAP"/>
    <property type="match status" value="1"/>
</dbReference>
<evidence type="ECO:0000313" key="5">
    <source>
        <dbReference type="Proteomes" id="UP001165160"/>
    </source>
</evidence>
<accession>A0A9W7FKH5</accession>
<dbReference type="SUPFAM" id="SSF68906">
    <property type="entry name" value="SAP domain"/>
    <property type="match status" value="1"/>
</dbReference>
<proteinExistence type="predicted"/>
<evidence type="ECO:0000256" key="2">
    <source>
        <dbReference type="SAM" id="SignalP"/>
    </source>
</evidence>
<feature type="compositionally biased region" description="Low complexity" evidence="1">
    <location>
        <begin position="80"/>
        <end position="97"/>
    </location>
</feature>
<organism evidence="4 5">
    <name type="scientific">Triparma verrucosa</name>
    <dbReference type="NCBI Taxonomy" id="1606542"/>
    <lineage>
        <taxon>Eukaryota</taxon>
        <taxon>Sar</taxon>
        <taxon>Stramenopiles</taxon>
        <taxon>Ochrophyta</taxon>
        <taxon>Bolidophyceae</taxon>
        <taxon>Parmales</taxon>
        <taxon>Triparmaceae</taxon>
        <taxon>Triparma</taxon>
    </lineage>
</organism>
<dbReference type="Gene3D" id="1.10.720.30">
    <property type="entry name" value="SAP domain"/>
    <property type="match status" value="1"/>
</dbReference>
<keyword evidence="2" id="KW-0732">Signal</keyword>
<evidence type="ECO:0000259" key="3">
    <source>
        <dbReference type="PROSITE" id="PS50800"/>
    </source>
</evidence>